<dbReference type="AlphaFoldDB" id="A0A387BC45"/>
<accession>A0A387BC45</accession>
<dbReference type="Proteomes" id="UP000278886">
    <property type="component" value="Chromosome"/>
</dbReference>
<gene>
    <name evidence="1" type="ORF">D7I47_14170</name>
</gene>
<evidence type="ECO:0000313" key="1">
    <source>
        <dbReference type="EMBL" id="AYF99288.1"/>
    </source>
</evidence>
<name>A0A387BC45_9MICO</name>
<sequence length="66" mass="7688">MRVLKIARQPQDRWLESPTTDRDWAQAHLTDVLIEAHAKDPEFGHQFLADEARDAGFNVSDRTVWK</sequence>
<dbReference type="KEGG" id="lyd:D7I47_14170"/>
<dbReference type="EMBL" id="CP032630">
    <property type="protein sequence ID" value="AYF99288.1"/>
    <property type="molecule type" value="Genomic_DNA"/>
</dbReference>
<proteinExistence type="predicted"/>
<reference evidence="2" key="1">
    <citation type="submission" date="2018-09" db="EMBL/GenBank/DDBJ databases">
        <title>Genome sequencing of strain 2DFWR-13.</title>
        <authorList>
            <person name="Heo J."/>
            <person name="Kim S.-J."/>
            <person name="Kwon S.-W."/>
        </authorList>
    </citation>
    <scope>NUCLEOTIDE SEQUENCE [LARGE SCALE GENOMIC DNA]</scope>
    <source>
        <strain evidence="2">2DFWR-13</strain>
    </source>
</reference>
<evidence type="ECO:0000313" key="2">
    <source>
        <dbReference type="Proteomes" id="UP000278886"/>
    </source>
</evidence>
<protein>
    <submittedName>
        <fullName evidence="1">Uncharacterized protein</fullName>
    </submittedName>
</protein>
<organism evidence="1 2">
    <name type="scientific">Protaetiibacter intestinalis</name>
    <dbReference type="NCBI Taxonomy" id="2419774"/>
    <lineage>
        <taxon>Bacteria</taxon>
        <taxon>Bacillati</taxon>
        <taxon>Actinomycetota</taxon>
        <taxon>Actinomycetes</taxon>
        <taxon>Micrococcales</taxon>
        <taxon>Microbacteriaceae</taxon>
        <taxon>Protaetiibacter</taxon>
    </lineage>
</organism>
<keyword evidence="2" id="KW-1185">Reference proteome</keyword>